<dbReference type="InterPro" id="IPR014710">
    <property type="entry name" value="RmlC-like_jellyroll"/>
</dbReference>
<dbReference type="SUPFAM" id="SSF46785">
    <property type="entry name" value="Winged helix' DNA-binding domain"/>
    <property type="match status" value="1"/>
</dbReference>
<keyword evidence="5" id="KW-0808">Transferase</keyword>
<dbReference type="InterPro" id="IPR012318">
    <property type="entry name" value="HTH_CRP"/>
</dbReference>
<evidence type="ECO:0000256" key="3">
    <source>
        <dbReference type="ARBA" id="ARBA00023163"/>
    </source>
</evidence>
<feature type="domain" description="Cyclic nucleotide-binding" evidence="4">
    <location>
        <begin position="10"/>
        <end position="113"/>
    </location>
</feature>
<sequence length="241" mass="26939">MVEAIIPNLLLDGLPPDMLKELRDGMHFVELPRQQVLERVGRPAPHAYFLVDGVASLIARERNGLNIEAALVGTEGMLGLSHVFGTGISLSDTVMQSHGSGWRIGAEEFRRAMEKPVFRKRMLLFADTVMAQSFATTMAASRGKLMVRLARWLLLFHDRTRGDELELTHDTMALMLGVRRAGVTVTIHEIEGQGLIRAHRGRVLIRDRAGLRQLAGEFYGQAEERYEQLIGPFRQGDRAAD</sequence>
<keyword evidence="2" id="KW-0238">DNA-binding</keyword>
<dbReference type="Pfam" id="PF13545">
    <property type="entry name" value="HTH_Crp_2"/>
    <property type="match status" value="1"/>
</dbReference>
<evidence type="ECO:0000256" key="2">
    <source>
        <dbReference type="ARBA" id="ARBA00023125"/>
    </source>
</evidence>
<evidence type="ECO:0000313" key="5">
    <source>
        <dbReference type="EMBL" id="GAD56347.1"/>
    </source>
</evidence>
<dbReference type="CDD" id="cd00038">
    <property type="entry name" value="CAP_ED"/>
    <property type="match status" value="1"/>
</dbReference>
<dbReference type="SUPFAM" id="SSF51206">
    <property type="entry name" value="cAMP-binding domain-like"/>
    <property type="match status" value="1"/>
</dbReference>
<dbReference type="eggNOG" id="COG0664">
    <property type="taxonomic scope" value="Bacteria"/>
</dbReference>
<keyword evidence="6" id="KW-1185">Reference proteome</keyword>
<dbReference type="GO" id="GO:0006355">
    <property type="term" value="P:regulation of DNA-templated transcription"/>
    <property type="evidence" value="ECO:0007669"/>
    <property type="project" value="InterPro"/>
</dbReference>
<evidence type="ECO:0000313" key="6">
    <source>
        <dbReference type="Proteomes" id="UP000016566"/>
    </source>
</evidence>
<evidence type="ECO:0000259" key="4">
    <source>
        <dbReference type="PROSITE" id="PS50042"/>
    </source>
</evidence>
<dbReference type="Proteomes" id="UP000016566">
    <property type="component" value="Unassembled WGS sequence"/>
</dbReference>
<accession>U2Z5N1</accession>
<dbReference type="GO" id="GO:0003677">
    <property type="term" value="F:DNA binding"/>
    <property type="evidence" value="ECO:0007669"/>
    <property type="project" value="UniProtKB-KW"/>
</dbReference>
<dbReference type="GO" id="GO:0016301">
    <property type="term" value="F:kinase activity"/>
    <property type="evidence" value="ECO:0007669"/>
    <property type="project" value="UniProtKB-KW"/>
</dbReference>
<name>U2Z5N1_9RHOB</name>
<dbReference type="AlphaFoldDB" id="U2Z5N1"/>
<reference evidence="5" key="1">
    <citation type="journal article" date="2013" name="Genome Announc.">
        <title>Draft Genome Sequence of Loktanella cinnabarina LL-001T, Isolated from Deep-Sea Floor Sediment.</title>
        <authorList>
            <person name="Nishi S."/>
            <person name="Tsubouchi T."/>
            <person name="Takaki Y."/>
            <person name="Koyanagi R."/>
            <person name="Satoh N."/>
            <person name="Maruyama T."/>
            <person name="Hatada Y."/>
        </authorList>
    </citation>
    <scope>NUCLEOTIDE SEQUENCE [LARGE SCALE GENOMIC DNA]</scope>
    <source>
        <strain evidence="5">LL-001</strain>
    </source>
</reference>
<dbReference type="InterPro" id="IPR000595">
    <property type="entry name" value="cNMP-bd_dom"/>
</dbReference>
<dbReference type="InterPro" id="IPR036390">
    <property type="entry name" value="WH_DNA-bd_sf"/>
</dbReference>
<evidence type="ECO:0000256" key="1">
    <source>
        <dbReference type="ARBA" id="ARBA00023015"/>
    </source>
</evidence>
<dbReference type="Gene3D" id="1.10.10.10">
    <property type="entry name" value="Winged helix-like DNA-binding domain superfamily/Winged helix DNA-binding domain"/>
    <property type="match status" value="1"/>
</dbReference>
<dbReference type="OrthoDB" id="7506088at2"/>
<dbReference type="InterPro" id="IPR036388">
    <property type="entry name" value="WH-like_DNA-bd_sf"/>
</dbReference>
<dbReference type="Gene3D" id="2.60.120.10">
    <property type="entry name" value="Jelly Rolls"/>
    <property type="match status" value="1"/>
</dbReference>
<keyword evidence="5" id="KW-0418">Kinase</keyword>
<gene>
    <name evidence="5" type="ORF">MBELCI_2399</name>
</gene>
<keyword evidence="1" id="KW-0805">Transcription regulation</keyword>
<dbReference type="EMBL" id="BATB01000034">
    <property type="protein sequence ID" value="GAD56347.1"/>
    <property type="molecule type" value="Genomic_DNA"/>
</dbReference>
<dbReference type="RefSeq" id="WP_021694448.1">
    <property type="nucleotide sequence ID" value="NZ_BATB01000034.1"/>
</dbReference>
<organism evidence="5 6">
    <name type="scientific">Limimaricola cinnabarinus LL-001</name>
    <dbReference type="NCBI Taxonomy" id="1337093"/>
    <lineage>
        <taxon>Bacteria</taxon>
        <taxon>Pseudomonadati</taxon>
        <taxon>Pseudomonadota</taxon>
        <taxon>Alphaproteobacteria</taxon>
        <taxon>Rhodobacterales</taxon>
        <taxon>Paracoccaceae</taxon>
        <taxon>Limimaricola</taxon>
    </lineage>
</organism>
<dbReference type="PROSITE" id="PS50042">
    <property type="entry name" value="CNMP_BINDING_3"/>
    <property type="match status" value="1"/>
</dbReference>
<dbReference type="InterPro" id="IPR018490">
    <property type="entry name" value="cNMP-bd_dom_sf"/>
</dbReference>
<proteinExistence type="predicted"/>
<dbReference type="STRING" id="1337093.MBELCI_2399"/>
<protein>
    <submittedName>
        <fullName evidence="5">cAMP-binding proteins-catabolite gene activator and regulatory subunit of cAMP-dependent protein kinases</fullName>
    </submittedName>
</protein>
<keyword evidence="3" id="KW-0804">Transcription</keyword>
<comment type="caution">
    <text evidence="5">The sequence shown here is derived from an EMBL/GenBank/DDBJ whole genome shotgun (WGS) entry which is preliminary data.</text>
</comment>